<keyword evidence="4" id="KW-1185">Reference proteome</keyword>
<dbReference type="InParanoid" id="Q54P96"/>
<keyword evidence="1" id="KW-0812">Transmembrane</keyword>
<sequence>MKTILSLLFILSIFSNLYFVKSQQSVTVLSDSIESFGTIETVKSGASIYSFTLTSKLPTNITVTPCFGTFDIYVSLNNIITNKSATYYGEWDPSVKALGTNLKALPENTIIYIAVMPLEEYDFKNKTYAASFSVLITTNEQDLVVPYLPIPARDGGVDIKLTNGGKSGTISFYKTGNSTDNYTIYTFYGTRPKGSFPFSACGVKFYATENNQKIEDNGDNEASATFTGLNTKEPTGLTVVVTRKTKNFSSAYDYAVFNAPNSSSSLKSTFLNLIPAFFICIFISFLLL</sequence>
<dbReference type="RefSeq" id="XP_638479.1">
    <property type="nucleotide sequence ID" value="XM_633387.1"/>
</dbReference>
<dbReference type="EMBL" id="AAFI02000070">
    <property type="protein sequence ID" value="EAL65115.1"/>
    <property type="molecule type" value="Genomic_DNA"/>
</dbReference>
<dbReference type="Proteomes" id="UP000002195">
    <property type="component" value="Unassembled WGS sequence"/>
</dbReference>
<keyword evidence="2" id="KW-0732">Signal</keyword>
<gene>
    <name evidence="3" type="ORF">DDB_G0284691</name>
</gene>
<dbReference type="FunCoup" id="Q54P96">
    <property type="interactions" value="744"/>
</dbReference>
<dbReference type="KEGG" id="ddi:DDB_G0284691"/>
<dbReference type="eggNOG" id="ENOG502RCHH">
    <property type="taxonomic scope" value="Eukaryota"/>
</dbReference>
<organism evidence="3 4">
    <name type="scientific">Dictyostelium discoideum</name>
    <name type="common">Social amoeba</name>
    <dbReference type="NCBI Taxonomy" id="44689"/>
    <lineage>
        <taxon>Eukaryota</taxon>
        <taxon>Amoebozoa</taxon>
        <taxon>Evosea</taxon>
        <taxon>Eumycetozoa</taxon>
        <taxon>Dictyostelia</taxon>
        <taxon>Dictyosteliales</taxon>
        <taxon>Dictyosteliaceae</taxon>
        <taxon>Dictyostelium</taxon>
    </lineage>
</organism>
<dbReference type="dictyBase" id="DDB_G0284691"/>
<dbReference type="AlphaFoldDB" id="Q54P96"/>
<keyword evidence="1" id="KW-0472">Membrane</keyword>
<evidence type="ECO:0000256" key="2">
    <source>
        <dbReference type="SAM" id="SignalP"/>
    </source>
</evidence>
<evidence type="ECO:0000313" key="3">
    <source>
        <dbReference type="EMBL" id="EAL65115.1"/>
    </source>
</evidence>
<dbReference type="GeneID" id="8624730"/>
<proteinExistence type="predicted"/>
<dbReference type="OMA" id="PCFGTFD"/>
<keyword evidence="1" id="KW-1133">Transmembrane helix</keyword>
<feature type="chain" id="PRO_5004249713" evidence="2">
    <location>
        <begin position="23"/>
        <end position="288"/>
    </location>
</feature>
<name>Q54P96_DICDI</name>
<dbReference type="PaxDb" id="44689-DDB0186145"/>
<feature type="signal peptide" evidence="2">
    <location>
        <begin position="1"/>
        <end position="22"/>
    </location>
</feature>
<dbReference type="VEuPathDB" id="AmoebaDB:DDB_G0284691"/>
<feature type="transmembrane region" description="Helical" evidence="1">
    <location>
        <begin position="270"/>
        <end position="287"/>
    </location>
</feature>
<evidence type="ECO:0000313" key="4">
    <source>
        <dbReference type="Proteomes" id="UP000002195"/>
    </source>
</evidence>
<accession>Q54P96</accession>
<dbReference type="HOGENOM" id="CLU_967843_0_0_1"/>
<reference evidence="3 4" key="1">
    <citation type="journal article" date="2005" name="Nature">
        <title>The genome of the social amoeba Dictyostelium discoideum.</title>
        <authorList>
            <consortium name="The Dictyostelium discoideum Sequencing Consortium"/>
            <person name="Eichinger L."/>
            <person name="Pachebat J.A."/>
            <person name="Glockner G."/>
            <person name="Rajandream M.A."/>
            <person name="Sucgang R."/>
            <person name="Berriman M."/>
            <person name="Song J."/>
            <person name="Olsen R."/>
            <person name="Szafranski K."/>
            <person name="Xu Q."/>
            <person name="Tunggal B."/>
            <person name="Kummerfeld S."/>
            <person name="Madera M."/>
            <person name="Konfortov B.A."/>
            <person name="Rivero F."/>
            <person name="Bankier A.T."/>
            <person name="Lehmann R."/>
            <person name="Hamlin N."/>
            <person name="Davies R."/>
            <person name="Gaudet P."/>
            <person name="Fey P."/>
            <person name="Pilcher K."/>
            <person name="Chen G."/>
            <person name="Saunders D."/>
            <person name="Sodergren E."/>
            <person name="Davis P."/>
            <person name="Kerhornou A."/>
            <person name="Nie X."/>
            <person name="Hall N."/>
            <person name="Anjard C."/>
            <person name="Hemphill L."/>
            <person name="Bason N."/>
            <person name="Farbrother P."/>
            <person name="Desany B."/>
            <person name="Just E."/>
            <person name="Morio T."/>
            <person name="Rost R."/>
            <person name="Churcher C."/>
            <person name="Cooper J."/>
            <person name="Haydock S."/>
            <person name="van Driessche N."/>
            <person name="Cronin A."/>
            <person name="Goodhead I."/>
            <person name="Muzny D."/>
            <person name="Mourier T."/>
            <person name="Pain A."/>
            <person name="Lu M."/>
            <person name="Harper D."/>
            <person name="Lindsay R."/>
            <person name="Hauser H."/>
            <person name="James K."/>
            <person name="Quiles M."/>
            <person name="Madan Babu M."/>
            <person name="Saito T."/>
            <person name="Buchrieser C."/>
            <person name="Wardroper A."/>
            <person name="Felder M."/>
            <person name="Thangavelu M."/>
            <person name="Johnson D."/>
            <person name="Knights A."/>
            <person name="Loulseged H."/>
            <person name="Mungall K."/>
            <person name="Oliver K."/>
            <person name="Price C."/>
            <person name="Quail M.A."/>
            <person name="Urushihara H."/>
            <person name="Hernandez J."/>
            <person name="Rabbinowitsch E."/>
            <person name="Steffen D."/>
            <person name="Sanders M."/>
            <person name="Ma J."/>
            <person name="Kohara Y."/>
            <person name="Sharp S."/>
            <person name="Simmonds M."/>
            <person name="Spiegler S."/>
            <person name="Tivey A."/>
            <person name="Sugano S."/>
            <person name="White B."/>
            <person name="Walker D."/>
            <person name="Woodward J."/>
            <person name="Winckler T."/>
            <person name="Tanaka Y."/>
            <person name="Shaulsky G."/>
            <person name="Schleicher M."/>
            <person name="Weinstock G."/>
            <person name="Rosenthal A."/>
            <person name="Cox E.C."/>
            <person name="Chisholm R.L."/>
            <person name="Gibbs R."/>
            <person name="Loomis W.F."/>
            <person name="Platzer M."/>
            <person name="Kay R.R."/>
            <person name="Williams J."/>
            <person name="Dear P.H."/>
            <person name="Noegel A.A."/>
            <person name="Barrell B."/>
            <person name="Kuspa A."/>
        </authorList>
    </citation>
    <scope>NUCLEOTIDE SEQUENCE [LARGE SCALE GENOMIC DNA]</scope>
    <source>
        <strain evidence="3 4">AX4</strain>
    </source>
</reference>
<evidence type="ECO:0000256" key="1">
    <source>
        <dbReference type="SAM" id="Phobius"/>
    </source>
</evidence>
<comment type="caution">
    <text evidence="3">The sequence shown here is derived from an EMBL/GenBank/DDBJ whole genome shotgun (WGS) entry which is preliminary data.</text>
</comment>
<protein>
    <submittedName>
        <fullName evidence="3">Uncharacterized protein</fullName>
    </submittedName>
</protein>